<dbReference type="AlphaFoldDB" id="A0A0C3F8H5"/>
<organism evidence="1 2">
    <name type="scientific">Piloderma croceum (strain F 1598)</name>
    <dbReference type="NCBI Taxonomy" id="765440"/>
    <lineage>
        <taxon>Eukaryota</taxon>
        <taxon>Fungi</taxon>
        <taxon>Dikarya</taxon>
        <taxon>Basidiomycota</taxon>
        <taxon>Agaricomycotina</taxon>
        <taxon>Agaricomycetes</taxon>
        <taxon>Agaricomycetidae</taxon>
        <taxon>Atheliales</taxon>
        <taxon>Atheliaceae</taxon>
        <taxon>Piloderma</taxon>
    </lineage>
</organism>
<protein>
    <recommendedName>
        <fullName evidence="3">Protein kinase domain-containing protein</fullName>
    </recommendedName>
</protein>
<evidence type="ECO:0000313" key="1">
    <source>
        <dbReference type="EMBL" id="KIM76134.1"/>
    </source>
</evidence>
<dbReference type="EMBL" id="KN833038">
    <property type="protein sequence ID" value="KIM76134.1"/>
    <property type="molecule type" value="Genomic_DNA"/>
</dbReference>
<sequence length="215" mass="24614">MHADPDPVFHRDIRWLNIIRTVHDPRKWFLIDWEDASMLPTRAANNLQKREHSHRVFADEHGRRWTSGALASFFLMPAHLRLPCMESIGRRQNDVSKTGSDGDSEVLGMFYSRSPDRMLRILLHSVSSSDKCLLDPNPPTPRSHSISLAWHPTPSNFNTSFSECPKSLSVWTPTSTVITYFEVSASLFSLFSISHILVDKRGLDQPDAHQQRRTP</sequence>
<dbReference type="OrthoDB" id="2379186at2759"/>
<evidence type="ECO:0000313" key="2">
    <source>
        <dbReference type="Proteomes" id="UP000054166"/>
    </source>
</evidence>
<accession>A0A0C3F8H5</accession>
<dbReference type="Proteomes" id="UP000054166">
    <property type="component" value="Unassembled WGS sequence"/>
</dbReference>
<evidence type="ECO:0008006" key="3">
    <source>
        <dbReference type="Google" id="ProtNLM"/>
    </source>
</evidence>
<proteinExistence type="predicted"/>
<name>A0A0C3F8H5_PILCF</name>
<gene>
    <name evidence="1" type="ORF">PILCRDRAFT_826648</name>
</gene>
<reference evidence="2" key="2">
    <citation type="submission" date="2015-01" db="EMBL/GenBank/DDBJ databases">
        <title>Evolutionary Origins and Diversification of the Mycorrhizal Mutualists.</title>
        <authorList>
            <consortium name="DOE Joint Genome Institute"/>
            <consortium name="Mycorrhizal Genomics Consortium"/>
            <person name="Kohler A."/>
            <person name="Kuo A."/>
            <person name="Nagy L.G."/>
            <person name="Floudas D."/>
            <person name="Copeland A."/>
            <person name="Barry K.W."/>
            <person name="Cichocki N."/>
            <person name="Veneault-Fourrey C."/>
            <person name="LaButti K."/>
            <person name="Lindquist E.A."/>
            <person name="Lipzen A."/>
            <person name="Lundell T."/>
            <person name="Morin E."/>
            <person name="Murat C."/>
            <person name="Riley R."/>
            <person name="Ohm R."/>
            <person name="Sun H."/>
            <person name="Tunlid A."/>
            <person name="Henrissat B."/>
            <person name="Grigoriev I.V."/>
            <person name="Hibbett D.S."/>
            <person name="Martin F."/>
        </authorList>
    </citation>
    <scope>NUCLEOTIDE SEQUENCE [LARGE SCALE GENOMIC DNA]</scope>
    <source>
        <strain evidence="2">F 1598</strain>
    </source>
</reference>
<reference evidence="1 2" key="1">
    <citation type="submission" date="2014-04" db="EMBL/GenBank/DDBJ databases">
        <authorList>
            <consortium name="DOE Joint Genome Institute"/>
            <person name="Kuo A."/>
            <person name="Tarkka M."/>
            <person name="Buscot F."/>
            <person name="Kohler A."/>
            <person name="Nagy L.G."/>
            <person name="Floudas D."/>
            <person name="Copeland A."/>
            <person name="Barry K.W."/>
            <person name="Cichocki N."/>
            <person name="Veneault-Fourrey C."/>
            <person name="LaButti K."/>
            <person name="Lindquist E.A."/>
            <person name="Lipzen A."/>
            <person name="Lundell T."/>
            <person name="Morin E."/>
            <person name="Murat C."/>
            <person name="Sun H."/>
            <person name="Tunlid A."/>
            <person name="Henrissat B."/>
            <person name="Grigoriev I.V."/>
            <person name="Hibbett D.S."/>
            <person name="Martin F."/>
            <person name="Nordberg H.P."/>
            <person name="Cantor M.N."/>
            <person name="Hua S.X."/>
        </authorList>
    </citation>
    <scope>NUCLEOTIDE SEQUENCE [LARGE SCALE GENOMIC DNA]</scope>
    <source>
        <strain evidence="1 2">F 1598</strain>
    </source>
</reference>
<dbReference type="InParanoid" id="A0A0C3F8H5"/>
<dbReference type="HOGENOM" id="CLU_1283695_0_0_1"/>
<keyword evidence="2" id="KW-1185">Reference proteome</keyword>